<comment type="function">
    <text evidence="5">An FAD-requiring monooxygenase active on some tetracycline antibiotic derivatives, which leads to their inactivation. Hydroxylates carbon 11a of tetracycline and some analogs.</text>
</comment>
<feature type="binding site" evidence="5">
    <location>
        <position position="38"/>
    </location>
    <ligand>
        <name>NADPH</name>
        <dbReference type="ChEBI" id="CHEBI:57783"/>
    </ligand>
</feature>
<comment type="subunit">
    <text evidence="5">Monomer.</text>
</comment>
<keyword evidence="4 5" id="KW-0503">Monooxygenase</keyword>
<dbReference type="GO" id="GO:0046677">
    <property type="term" value="P:response to antibiotic"/>
    <property type="evidence" value="ECO:0007669"/>
    <property type="project" value="InterPro"/>
</dbReference>
<dbReference type="GO" id="GO:0005737">
    <property type="term" value="C:cytoplasm"/>
    <property type="evidence" value="ECO:0007669"/>
    <property type="project" value="UniProtKB-SubCell"/>
</dbReference>
<dbReference type="AlphaFoldDB" id="A0A7W7GYJ3"/>
<keyword evidence="3 5" id="KW-0560">Oxidoreductase</keyword>
<accession>A0A7W7GYJ3</accession>
<dbReference type="GO" id="GO:0071949">
    <property type="term" value="F:FAD binding"/>
    <property type="evidence" value="ECO:0007669"/>
    <property type="project" value="InterPro"/>
</dbReference>
<dbReference type="InterPro" id="IPR036188">
    <property type="entry name" value="FAD/NAD-bd_sf"/>
</dbReference>
<feature type="domain" description="FAD-binding" evidence="6">
    <location>
        <begin position="2"/>
        <end position="327"/>
    </location>
</feature>
<keyword evidence="5" id="KW-0521">NADP</keyword>
<evidence type="ECO:0000256" key="1">
    <source>
        <dbReference type="ARBA" id="ARBA00022630"/>
    </source>
</evidence>
<keyword evidence="8" id="KW-1185">Reference proteome</keyword>
<keyword evidence="2 5" id="KW-0274">FAD</keyword>
<evidence type="ECO:0000256" key="4">
    <source>
        <dbReference type="ARBA" id="ARBA00023033"/>
    </source>
</evidence>
<dbReference type="EMBL" id="JACHNB010000001">
    <property type="protein sequence ID" value="MBB4740592.1"/>
    <property type="molecule type" value="Genomic_DNA"/>
</dbReference>
<dbReference type="InterPro" id="IPR002938">
    <property type="entry name" value="FAD-bd"/>
</dbReference>
<comment type="domain">
    <text evidence="5">Consists of an N-terminal FAD-binding domain with a Rossman fold and a C-terminal substrate-binding domain.</text>
</comment>
<evidence type="ECO:0000313" key="8">
    <source>
        <dbReference type="Proteomes" id="UP000546162"/>
    </source>
</evidence>
<feature type="binding site" evidence="5">
    <location>
        <position position="102"/>
    </location>
    <ligand>
        <name>FAD</name>
        <dbReference type="ChEBI" id="CHEBI:57692"/>
    </ligand>
</feature>
<comment type="catalytic activity">
    <reaction evidence="5">
        <text>a tetracycline + NADPH + O2 + H(+) = an 11a-hydroxytetracycline + NADP(+) + H2O</text>
        <dbReference type="Rhea" id="RHEA:61444"/>
        <dbReference type="ChEBI" id="CHEBI:15377"/>
        <dbReference type="ChEBI" id="CHEBI:15378"/>
        <dbReference type="ChEBI" id="CHEBI:15379"/>
        <dbReference type="ChEBI" id="CHEBI:57783"/>
        <dbReference type="ChEBI" id="CHEBI:58349"/>
        <dbReference type="ChEBI" id="CHEBI:144644"/>
        <dbReference type="ChEBI" id="CHEBI:144645"/>
    </reaction>
</comment>
<gene>
    <name evidence="7" type="ORF">BJY16_004051</name>
</gene>
<name>A0A7W7GYJ3_9ACTN</name>
<comment type="caution">
    <text evidence="7">The sequence shown here is derived from an EMBL/GenBank/DDBJ whole genome shotgun (WGS) entry which is preliminary data.</text>
</comment>
<evidence type="ECO:0000256" key="5">
    <source>
        <dbReference type="HAMAP-Rule" id="MF_00845"/>
    </source>
</evidence>
<dbReference type="GO" id="GO:0004497">
    <property type="term" value="F:monooxygenase activity"/>
    <property type="evidence" value="ECO:0007669"/>
    <property type="project" value="UniProtKB-UniRule"/>
</dbReference>
<evidence type="ECO:0000256" key="3">
    <source>
        <dbReference type="ARBA" id="ARBA00023002"/>
    </source>
</evidence>
<feature type="binding site" evidence="5">
    <location>
        <position position="45"/>
    </location>
    <ligand>
        <name>FAD</name>
        <dbReference type="ChEBI" id="CHEBI:57692"/>
    </ligand>
</feature>
<dbReference type="InterPro" id="IPR043683">
    <property type="entry name" value="TetX_monooxygenase"/>
</dbReference>
<dbReference type="Gene3D" id="3.50.50.60">
    <property type="entry name" value="FAD/NAD(P)-binding domain"/>
    <property type="match status" value="1"/>
</dbReference>
<evidence type="ECO:0000259" key="6">
    <source>
        <dbReference type="Pfam" id="PF01494"/>
    </source>
</evidence>
<keyword evidence="5" id="KW-0547">Nucleotide-binding</keyword>
<comment type="similarity">
    <text evidence="5">Belongs to the aromatic-ring hydroxylase family. TetX subfamily.</text>
</comment>
<protein>
    <recommendedName>
        <fullName evidence="5">Flavin-dependent monooxygenase</fullName>
    </recommendedName>
    <alternativeName>
        <fullName evidence="5">TetX monooxygenase</fullName>
        <shortName evidence="5">TetX</shortName>
        <ecNumber evidence="5">1.14.13.-</ecNumber>
    </alternativeName>
</protein>
<sequence>MEIAIIGAGPGGLACARVLQLHGIDVTVYDADASVTARDQGGTLDIHADTGQIALADAGLTTEFAALARPESQSKRMLDPSGALVMEHVVDDDETAAPEIDRRQLREMLAASLWPGTVRWGHKVTEVRDGGRIRFADGSSVTAGLVIGADGAWSRVRPLLTAATPEYTGVTFVEVRFDDVDDRHPAIAALVGAGHMWANGDGRSIILQRNSGGHVRGYLGLTVAADWRGGRAELLERFACFAPELRRVITDSEGDLVHRPIFALPAPLTWPHRPGLTLLGDAAHLMAPFGGEGVNLALLDGAELAREIAAGPAPDEAVLRYERRMLARSGPVAAGANAAIKEFFEGAFDPADVPDFAEEAERWKRNAAEYLAARDS</sequence>
<evidence type="ECO:0000256" key="2">
    <source>
        <dbReference type="ARBA" id="ARBA00022827"/>
    </source>
</evidence>
<dbReference type="Pfam" id="PF01494">
    <property type="entry name" value="FAD_binding_3"/>
    <property type="match status" value="1"/>
</dbReference>
<evidence type="ECO:0000313" key="7">
    <source>
        <dbReference type="EMBL" id="MBB4740592.1"/>
    </source>
</evidence>
<organism evidence="7 8">
    <name type="scientific">Actinoplanes octamycinicus</name>
    <dbReference type="NCBI Taxonomy" id="135948"/>
    <lineage>
        <taxon>Bacteria</taxon>
        <taxon>Bacillati</taxon>
        <taxon>Actinomycetota</taxon>
        <taxon>Actinomycetes</taxon>
        <taxon>Micromonosporales</taxon>
        <taxon>Micromonosporaceae</taxon>
        <taxon>Actinoplanes</taxon>
    </lineage>
</organism>
<dbReference type="Proteomes" id="UP000546162">
    <property type="component" value="Unassembled WGS sequence"/>
</dbReference>
<feature type="binding site" evidence="5">
    <location>
        <position position="281"/>
    </location>
    <ligand>
        <name>FAD</name>
        <dbReference type="ChEBI" id="CHEBI:57692"/>
    </ligand>
</feature>
<dbReference type="RefSeq" id="WP_185041170.1">
    <property type="nucleotide sequence ID" value="NZ_BAABFG010000005.1"/>
</dbReference>
<dbReference type="HAMAP" id="MF_00845">
    <property type="entry name" value="TetX_monooxygenase"/>
    <property type="match status" value="1"/>
</dbReference>
<dbReference type="PRINTS" id="PR00420">
    <property type="entry name" value="RNGMNOXGNASE"/>
</dbReference>
<comment type="cofactor">
    <cofactor evidence="5">
        <name>FAD</name>
        <dbReference type="ChEBI" id="CHEBI:57692"/>
    </cofactor>
</comment>
<dbReference type="SUPFAM" id="SSF51905">
    <property type="entry name" value="FAD/NAD(P)-binding domain"/>
    <property type="match status" value="1"/>
</dbReference>
<comment type="subcellular location">
    <subcellularLocation>
        <location evidence="5">Cytoplasm</location>
    </subcellularLocation>
</comment>
<reference evidence="7 8" key="1">
    <citation type="submission" date="2020-08" db="EMBL/GenBank/DDBJ databases">
        <title>Sequencing the genomes of 1000 actinobacteria strains.</title>
        <authorList>
            <person name="Klenk H.-P."/>
        </authorList>
    </citation>
    <scope>NUCLEOTIDE SEQUENCE [LARGE SCALE GENOMIC DNA]</scope>
    <source>
        <strain evidence="7 8">DSM 45809</strain>
    </source>
</reference>
<dbReference type="PANTHER" id="PTHR46972">
    <property type="entry name" value="MONOOXYGENASE ASQM-RELATED"/>
    <property type="match status" value="1"/>
</dbReference>
<proteinExistence type="inferred from homology"/>
<keyword evidence="5" id="KW-0963">Cytoplasm</keyword>
<dbReference type="EC" id="1.14.13.-" evidence="5"/>
<dbReference type="PANTHER" id="PTHR46972:SF1">
    <property type="entry name" value="FAD DEPENDENT OXIDOREDUCTASE DOMAIN-CONTAINING PROTEIN"/>
    <property type="match status" value="1"/>
</dbReference>
<keyword evidence="1 5" id="KW-0285">Flavoprotein</keyword>